<evidence type="ECO:0000259" key="3">
    <source>
        <dbReference type="Pfam" id="PF01551"/>
    </source>
</evidence>
<dbReference type="CDD" id="cd12797">
    <property type="entry name" value="M23_peptidase"/>
    <property type="match status" value="1"/>
</dbReference>
<organism evidence="4 5">
    <name type="scientific">Rossellomorea aquimaris</name>
    <dbReference type="NCBI Taxonomy" id="189382"/>
    <lineage>
        <taxon>Bacteria</taxon>
        <taxon>Bacillati</taxon>
        <taxon>Bacillota</taxon>
        <taxon>Bacilli</taxon>
        <taxon>Bacillales</taxon>
        <taxon>Bacillaceae</taxon>
        <taxon>Rossellomorea</taxon>
    </lineage>
</organism>
<dbReference type="RefSeq" id="WP_113969490.1">
    <property type="nucleotide sequence ID" value="NZ_QNRJ01000006.1"/>
</dbReference>
<feature type="compositionally biased region" description="Basic and acidic residues" evidence="1">
    <location>
        <begin position="1"/>
        <end position="10"/>
    </location>
</feature>
<feature type="domain" description="M23ase beta-sheet core" evidence="3">
    <location>
        <begin position="155"/>
        <end position="248"/>
    </location>
</feature>
<comment type="caution">
    <text evidence="4">The sequence shown here is derived from an EMBL/GenBank/DDBJ whole genome shotgun (WGS) entry which is preliminary data.</text>
</comment>
<dbReference type="Pfam" id="PF01551">
    <property type="entry name" value="Peptidase_M23"/>
    <property type="match status" value="1"/>
</dbReference>
<name>A0A366EPD9_9BACI</name>
<dbReference type="Gene3D" id="2.70.70.10">
    <property type="entry name" value="Glucose Permease (Domain IIA)"/>
    <property type="match status" value="1"/>
</dbReference>
<dbReference type="GO" id="GO:0004222">
    <property type="term" value="F:metalloendopeptidase activity"/>
    <property type="evidence" value="ECO:0007669"/>
    <property type="project" value="TreeGrafter"/>
</dbReference>
<evidence type="ECO:0000313" key="4">
    <source>
        <dbReference type="EMBL" id="RBP04277.1"/>
    </source>
</evidence>
<proteinExistence type="predicted"/>
<dbReference type="OrthoDB" id="2986589at2"/>
<feature type="region of interest" description="Disordered" evidence="1">
    <location>
        <begin position="1"/>
        <end position="51"/>
    </location>
</feature>
<dbReference type="PANTHER" id="PTHR21666">
    <property type="entry name" value="PEPTIDASE-RELATED"/>
    <property type="match status" value="1"/>
</dbReference>
<evidence type="ECO:0000313" key="5">
    <source>
        <dbReference type="Proteomes" id="UP000252118"/>
    </source>
</evidence>
<dbReference type="InterPro" id="IPR011055">
    <property type="entry name" value="Dup_hybrid_motif"/>
</dbReference>
<evidence type="ECO:0000256" key="1">
    <source>
        <dbReference type="SAM" id="MobiDB-lite"/>
    </source>
</evidence>
<accession>A0A366EPD9</accession>
<protein>
    <submittedName>
        <fullName evidence="4">Stage IV sporulation protein FA</fullName>
    </submittedName>
</protein>
<evidence type="ECO:0000256" key="2">
    <source>
        <dbReference type="SAM" id="Phobius"/>
    </source>
</evidence>
<gene>
    <name evidence="4" type="ORF">DET59_10664</name>
</gene>
<sequence>MGNRADEIRKRIAKRKKTNPGQNSSFLLPSDEERYGMERQTSFEGGPPPEGVHPLFKKETFMLKILGAGIMVLVTAIMFKSPSPVFNEAKSVVTRTMDTEFQFAAISTWYEDQFGKPLALLPTSNTKKESTTAQSAEYAAPASGKVVENFKTNGQGIMLETGLGEDVAAMKGGLIIFAGKKEELGNTVIIQHADKSESWYGHLESIDVKQYESIEKGSLVGKVSTSSQNDVTGEFYFAIKMGDTFIDPIQVMSFD</sequence>
<dbReference type="EMBL" id="QNRJ01000006">
    <property type="protein sequence ID" value="RBP04277.1"/>
    <property type="molecule type" value="Genomic_DNA"/>
</dbReference>
<keyword evidence="2" id="KW-1133">Transmembrane helix</keyword>
<keyword evidence="2" id="KW-0812">Transmembrane</keyword>
<dbReference type="Proteomes" id="UP000252118">
    <property type="component" value="Unassembled WGS sequence"/>
</dbReference>
<dbReference type="AlphaFoldDB" id="A0A366EPD9"/>
<dbReference type="InterPro" id="IPR016047">
    <property type="entry name" value="M23ase_b-sheet_dom"/>
</dbReference>
<dbReference type="InterPro" id="IPR050570">
    <property type="entry name" value="Cell_wall_metabolism_enzyme"/>
</dbReference>
<feature type="transmembrane region" description="Helical" evidence="2">
    <location>
        <begin position="61"/>
        <end position="79"/>
    </location>
</feature>
<keyword evidence="2" id="KW-0472">Membrane</keyword>
<dbReference type="PANTHER" id="PTHR21666:SF274">
    <property type="entry name" value="STAGE IV SPORULATION PROTEIN FA"/>
    <property type="match status" value="1"/>
</dbReference>
<dbReference type="SUPFAM" id="SSF51261">
    <property type="entry name" value="Duplicated hybrid motif"/>
    <property type="match status" value="1"/>
</dbReference>
<reference evidence="4 5" key="1">
    <citation type="submission" date="2018-06" db="EMBL/GenBank/DDBJ databases">
        <title>Freshwater and sediment microbial communities from various areas in North America, analyzing microbe dynamics in response to fracking.</title>
        <authorList>
            <person name="Lamendella R."/>
        </authorList>
    </citation>
    <scope>NUCLEOTIDE SEQUENCE [LARGE SCALE GENOMIC DNA]</scope>
    <source>
        <strain evidence="4 5">97B</strain>
    </source>
</reference>